<dbReference type="Pfam" id="PF00109">
    <property type="entry name" value="ketoacyl-synt"/>
    <property type="match status" value="1"/>
</dbReference>
<dbReference type="PROSITE" id="PS00606">
    <property type="entry name" value="KS3_1"/>
    <property type="match status" value="1"/>
</dbReference>
<evidence type="ECO:0000313" key="6">
    <source>
        <dbReference type="Proteomes" id="UP000199409"/>
    </source>
</evidence>
<comment type="similarity">
    <text evidence="1 3">Belongs to the thiolase-like superfamily. Beta-ketoacyl-ACP synthases family.</text>
</comment>
<name>A0A1H3VNP8_9BACT</name>
<dbReference type="EMBL" id="FNQN01000001">
    <property type="protein sequence ID" value="SDZ76423.1"/>
    <property type="molecule type" value="Genomic_DNA"/>
</dbReference>
<protein>
    <submittedName>
        <fullName evidence="5">3-oxoacyl-[acyl-carrier-protein] synthase II</fullName>
    </submittedName>
</protein>
<dbReference type="PANTHER" id="PTHR11712:SF325">
    <property type="entry name" value="3-OXOACYL-(ACYL-CARRIER-PROTEIN) SYNTHASE II FABF"/>
    <property type="match status" value="1"/>
</dbReference>
<dbReference type="RefSeq" id="WP_092344057.1">
    <property type="nucleotide sequence ID" value="NZ_FNQN01000001.1"/>
</dbReference>
<dbReference type="Pfam" id="PF02801">
    <property type="entry name" value="Ketoacyl-synt_C"/>
    <property type="match status" value="1"/>
</dbReference>
<sequence>MSLNSVVITGIGIVSPLGNNYSQLFEALQASRSGVRELPALAQVGGLRSRLAATVNDVDPKQIPRKFRRSMSNMSIYAYLASQQALQMAGYPDNQLDSGDLGVFIGSTLGSTTTSENFFHDYFTDYSLERMKTGLFFQLMGHSCAANVAQSFGITGRVLSPSAACATSSQAVGYAYEQIGMGRQKAILCGGADEVHPLTVATFDIMHAASTHFNQQPSLSPRPFDRQRDGVVCGEGGGILLLESEASAKERGAEILAEVIGFSTTSDISSIASPDIDAMVKCMRLALKDAGLTAADIDYVNAHGTGTEQGDIAEAKAIQQLFADRTPVSSLKGHLGHTMAASGTIELAGCVGMLQQQQLIATRNLEQIDERCSGIDHLQQHRAQPVKTILKNNFAMGGINATIILRSYLND</sequence>
<keyword evidence="2 3" id="KW-0808">Transferase</keyword>
<dbReference type="SMART" id="SM00825">
    <property type="entry name" value="PKS_KS"/>
    <property type="match status" value="1"/>
</dbReference>
<dbReference type="InterPro" id="IPR020841">
    <property type="entry name" value="PKS_Beta-ketoAc_synthase_dom"/>
</dbReference>
<evidence type="ECO:0000256" key="2">
    <source>
        <dbReference type="ARBA" id="ARBA00022679"/>
    </source>
</evidence>
<dbReference type="GO" id="GO:0004315">
    <property type="term" value="F:3-oxoacyl-[acyl-carrier-protein] synthase activity"/>
    <property type="evidence" value="ECO:0007669"/>
    <property type="project" value="InterPro"/>
</dbReference>
<dbReference type="GO" id="GO:0005829">
    <property type="term" value="C:cytosol"/>
    <property type="evidence" value="ECO:0007669"/>
    <property type="project" value="TreeGrafter"/>
</dbReference>
<dbReference type="OrthoDB" id="9808669at2"/>
<reference evidence="5 6" key="1">
    <citation type="submission" date="2016-10" db="EMBL/GenBank/DDBJ databases">
        <authorList>
            <person name="de Groot N.N."/>
        </authorList>
    </citation>
    <scope>NUCLEOTIDE SEQUENCE [LARGE SCALE GENOMIC DNA]</scope>
    <source>
        <strain evidence="5 6">DSM 7343</strain>
    </source>
</reference>
<dbReference type="InterPro" id="IPR016039">
    <property type="entry name" value="Thiolase-like"/>
</dbReference>
<dbReference type="PROSITE" id="PS52004">
    <property type="entry name" value="KS3_2"/>
    <property type="match status" value="1"/>
</dbReference>
<evidence type="ECO:0000313" key="5">
    <source>
        <dbReference type="EMBL" id="SDZ76423.1"/>
    </source>
</evidence>
<dbReference type="InterPro" id="IPR014030">
    <property type="entry name" value="Ketoacyl_synth_N"/>
</dbReference>
<dbReference type="AlphaFoldDB" id="A0A1H3VNP8"/>
<gene>
    <name evidence="5" type="ORF">SAMN05660420_00187</name>
</gene>
<dbReference type="STRING" id="37625.SAMN05660420_00187"/>
<feature type="domain" description="Ketosynthase family 3 (KS3)" evidence="4">
    <location>
        <begin position="3"/>
        <end position="407"/>
    </location>
</feature>
<organism evidence="5 6">
    <name type="scientific">Desulfuromusa kysingii</name>
    <dbReference type="NCBI Taxonomy" id="37625"/>
    <lineage>
        <taxon>Bacteria</taxon>
        <taxon>Pseudomonadati</taxon>
        <taxon>Thermodesulfobacteriota</taxon>
        <taxon>Desulfuromonadia</taxon>
        <taxon>Desulfuromonadales</taxon>
        <taxon>Geopsychrobacteraceae</taxon>
        <taxon>Desulfuromusa</taxon>
    </lineage>
</organism>
<dbReference type="PANTHER" id="PTHR11712">
    <property type="entry name" value="POLYKETIDE SYNTHASE-RELATED"/>
    <property type="match status" value="1"/>
</dbReference>
<evidence type="ECO:0000256" key="3">
    <source>
        <dbReference type="RuleBase" id="RU003694"/>
    </source>
</evidence>
<dbReference type="CDD" id="cd00834">
    <property type="entry name" value="KAS_I_II"/>
    <property type="match status" value="1"/>
</dbReference>
<proteinExistence type="inferred from homology"/>
<dbReference type="GO" id="GO:0006633">
    <property type="term" value="P:fatty acid biosynthetic process"/>
    <property type="evidence" value="ECO:0007669"/>
    <property type="project" value="InterPro"/>
</dbReference>
<dbReference type="InterPro" id="IPR018201">
    <property type="entry name" value="Ketoacyl_synth_AS"/>
</dbReference>
<evidence type="ECO:0000259" key="4">
    <source>
        <dbReference type="PROSITE" id="PS52004"/>
    </source>
</evidence>
<dbReference type="Gene3D" id="3.40.47.10">
    <property type="match status" value="1"/>
</dbReference>
<dbReference type="InterPro" id="IPR000794">
    <property type="entry name" value="Beta-ketoacyl_synthase"/>
</dbReference>
<dbReference type="InterPro" id="IPR014031">
    <property type="entry name" value="Ketoacyl_synth_C"/>
</dbReference>
<evidence type="ECO:0000256" key="1">
    <source>
        <dbReference type="ARBA" id="ARBA00008467"/>
    </source>
</evidence>
<accession>A0A1H3VNP8</accession>
<keyword evidence="6" id="KW-1185">Reference proteome</keyword>
<dbReference type="SUPFAM" id="SSF53901">
    <property type="entry name" value="Thiolase-like"/>
    <property type="match status" value="2"/>
</dbReference>
<dbReference type="Proteomes" id="UP000199409">
    <property type="component" value="Unassembled WGS sequence"/>
</dbReference>